<keyword evidence="1" id="KW-0472">Membrane</keyword>
<dbReference type="Proteomes" id="UP000289340">
    <property type="component" value="Chromosome 18"/>
</dbReference>
<reference evidence="2 3" key="1">
    <citation type="submission" date="2018-09" db="EMBL/GenBank/DDBJ databases">
        <title>A high-quality reference genome of wild soybean provides a powerful tool to mine soybean genomes.</title>
        <authorList>
            <person name="Xie M."/>
            <person name="Chung C.Y.L."/>
            <person name="Li M.-W."/>
            <person name="Wong F.-L."/>
            <person name="Chan T.-F."/>
            <person name="Lam H.-M."/>
        </authorList>
    </citation>
    <scope>NUCLEOTIDE SEQUENCE [LARGE SCALE GENOMIC DNA]</scope>
    <source>
        <strain evidence="3">cv. W05</strain>
        <tissue evidence="2">Hypocotyl of etiolated seedlings</tissue>
    </source>
</reference>
<sequence>MMEEMRRKNENRRDKLETLKNVDVVKVVNDEVEVDPHMSFYPDLGNSSPKIALLKIYFCEASFSHITLPIFDGENYDLWEVKMQSYMESLDLWDAVEEDYEIYPLPENPTMAQIKNHKERKMKKAKARSCLFTGVSQMIFIRIMTLKSPKAIWDYLKEEYAGDDRI</sequence>
<keyword evidence="1" id="KW-1133">Transmembrane helix</keyword>
<dbReference type="AlphaFoldDB" id="A0A445FT91"/>
<evidence type="ECO:0000313" key="3">
    <source>
        <dbReference type="Proteomes" id="UP000289340"/>
    </source>
</evidence>
<feature type="transmembrane region" description="Helical" evidence="1">
    <location>
        <begin position="125"/>
        <end position="145"/>
    </location>
</feature>
<organism evidence="2 3">
    <name type="scientific">Glycine soja</name>
    <name type="common">Wild soybean</name>
    <dbReference type="NCBI Taxonomy" id="3848"/>
    <lineage>
        <taxon>Eukaryota</taxon>
        <taxon>Viridiplantae</taxon>
        <taxon>Streptophyta</taxon>
        <taxon>Embryophyta</taxon>
        <taxon>Tracheophyta</taxon>
        <taxon>Spermatophyta</taxon>
        <taxon>Magnoliopsida</taxon>
        <taxon>eudicotyledons</taxon>
        <taxon>Gunneridae</taxon>
        <taxon>Pentapetalae</taxon>
        <taxon>rosids</taxon>
        <taxon>fabids</taxon>
        <taxon>Fabales</taxon>
        <taxon>Fabaceae</taxon>
        <taxon>Papilionoideae</taxon>
        <taxon>50 kb inversion clade</taxon>
        <taxon>NPAAA clade</taxon>
        <taxon>indigoferoid/millettioid clade</taxon>
        <taxon>Phaseoleae</taxon>
        <taxon>Glycine</taxon>
        <taxon>Glycine subgen. Soja</taxon>
    </lineage>
</organism>
<name>A0A445FT91_GLYSO</name>
<keyword evidence="3" id="KW-1185">Reference proteome</keyword>
<comment type="caution">
    <text evidence="2">The sequence shown here is derived from an EMBL/GenBank/DDBJ whole genome shotgun (WGS) entry which is preliminary data.</text>
</comment>
<evidence type="ECO:0000256" key="1">
    <source>
        <dbReference type="SAM" id="Phobius"/>
    </source>
</evidence>
<proteinExistence type="predicted"/>
<accession>A0A445FT91</accession>
<gene>
    <name evidence="2" type="ORF">D0Y65_048527</name>
</gene>
<evidence type="ECO:0000313" key="2">
    <source>
        <dbReference type="EMBL" id="RZB52130.1"/>
    </source>
</evidence>
<dbReference type="PANTHER" id="PTHR35317">
    <property type="entry name" value="OS04G0629600 PROTEIN"/>
    <property type="match status" value="1"/>
</dbReference>
<dbReference type="EMBL" id="QZWG01000018">
    <property type="protein sequence ID" value="RZB52130.1"/>
    <property type="molecule type" value="Genomic_DNA"/>
</dbReference>
<protein>
    <submittedName>
        <fullName evidence="2">Uncharacterized protein</fullName>
    </submittedName>
</protein>
<keyword evidence="1" id="KW-0812">Transmembrane</keyword>
<dbReference type="Pfam" id="PF14223">
    <property type="entry name" value="Retrotran_gag_2"/>
    <property type="match status" value="1"/>
</dbReference>
<dbReference type="PANTHER" id="PTHR35317:SF11">
    <property type="entry name" value="CCHC-TYPE DOMAIN-CONTAINING PROTEIN"/>
    <property type="match status" value="1"/>
</dbReference>